<evidence type="ECO:0000256" key="5">
    <source>
        <dbReference type="ARBA" id="ARBA00022691"/>
    </source>
</evidence>
<evidence type="ECO:0000256" key="2">
    <source>
        <dbReference type="ARBA" id="ARBA00022552"/>
    </source>
</evidence>
<sequence length="258" mass="28827">MHNFKKQFGQNFLRNTSFVIDLLTASGISKDDHVLEIGPGDGSVTEYICESAASITAVEIDAELIDSLNSRFSAYPNFKLINQDILSFNESDNFANKDYIVVGSLPYNISKNIIRKFLTSKNPPKRMAVIMQKEVAEDYTANTPRSSFLSNFASLYSEPKYICTIPKEAFEPTPKVDGAIVLFEITQPRFNNPEKLLSFIKIGFSSPRKKLSSNLANVGLDKNSIETELAKLGYSKTARASEITLDSWHILVKTYGKN</sequence>
<feature type="binding site" evidence="7">
    <location>
        <position position="59"/>
    </location>
    <ligand>
        <name>S-adenosyl-L-methionine</name>
        <dbReference type="ChEBI" id="CHEBI:59789"/>
    </ligand>
</feature>
<evidence type="ECO:0000313" key="10">
    <source>
        <dbReference type="Proteomes" id="UP000070449"/>
    </source>
</evidence>
<dbReference type="EMBL" id="JYPD01000008">
    <property type="protein sequence ID" value="KXK10153.1"/>
    <property type="molecule type" value="Genomic_DNA"/>
</dbReference>
<feature type="binding site" evidence="7">
    <location>
        <position position="104"/>
    </location>
    <ligand>
        <name>S-adenosyl-L-methionine</name>
        <dbReference type="ChEBI" id="CHEBI:59789"/>
    </ligand>
</feature>
<feature type="binding site" evidence="7">
    <location>
        <position position="38"/>
    </location>
    <ligand>
        <name>S-adenosyl-L-methionine</name>
        <dbReference type="ChEBI" id="CHEBI:59789"/>
    </ligand>
</feature>
<keyword evidence="2" id="KW-0698">rRNA processing</keyword>
<evidence type="ECO:0000256" key="4">
    <source>
        <dbReference type="ARBA" id="ARBA00022679"/>
    </source>
</evidence>
<dbReference type="Proteomes" id="UP000070449">
    <property type="component" value="Unassembled WGS sequence"/>
</dbReference>
<gene>
    <name evidence="9" type="primary">rsmA</name>
    <name evidence="9" type="ORF">UZ20_WS6002000067</name>
</gene>
<dbReference type="InterPro" id="IPR020596">
    <property type="entry name" value="rRNA_Ade_Mease_Trfase_CS"/>
</dbReference>
<dbReference type="NCBIfam" id="TIGR00755">
    <property type="entry name" value="ksgA"/>
    <property type="match status" value="1"/>
</dbReference>
<comment type="caution">
    <text evidence="9">The sequence shown here is derived from an EMBL/GenBank/DDBJ whole genome shotgun (WGS) entry which is preliminary data.</text>
</comment>
<accession>A0A136KLJ3</accession>
<dbReference type="SUPFAM" id="SSF53335">
    <property type="entry name" value="S-adenosyl-L-methionine-dependent methyltransferases"/>
    <property type="match status" value="1"/>
</dbReference>
<evidence type="ECO:0000313" key="9">
    <source>
        <dbReference type="EMBL" id="KXK10153.1"/>
    </source>
</evidence>
<name>A0A136KLJ3_9BACT</name>
<protein>
    <submittedName>
        <fullName evidence="9">Ribosomal RNA small subunit methyltransferase A</fullName>
        <ecNumber evidence="9">2.1.1.182</ecNumber>
    </submittedName>
</protein>
<dbReference type="SMART" id="SM00650">
    <property type="entry name" value="rADc"/>
    <property type="match status" value="1"/>
</dbReference>
<dbReference type="EC" id="2.1.1.182" evidence="9"/>
<dbReference type="GO" id="GO:0003723">
    <property type="term" value="F:RNA binding"/>
    <property type="evidence" value="ECO:0007669"/>
    <property type="project" value="UniProtKB-UniRule"/>
</dbReference>
<keyword evidence="4 7" id="KW-0808">Transferase</keyword>
<dbReference type="AlphaFoldDB" id="A0A136KLJ3"/>
<feature type="binding site" evidence="7">
    <location>
        <position position="13"/>
    </location>
    <ligand>
        <name>S-adenosyl-L-methionine</name>
        <dbReference type="ChEBI" id="CHEBI:59789"/>
    </ligand>
</feature>
<comment type="similarity">
    <text evidence="7">Belongs to the class I-like SAM-binding methyltransferase superfamily. rRNA adenine N(6)-methyltransferase family.</text>
</comment>
<evidence type="ECO:0000256" key="1">
    <source>
        <dbReference type="ARBA" id="ARBA00022490"/>
    </source>
</evidence>
<reference evidence="9 10" key="1">
    <citation type="submission" date="2015-02" db="EMBL/GenBank/DDBJ databases">
        <title>Improved understanding of the partial-nitritation anammox process through 23 genomes representing the majority of the microbial community.</title>
        <authorList>
            <person name="Speth D.R."/>
            <person name="In T Zandt M."/>
            <person name="Guerrero Cruz S."/>
            <person name="Jetten M.S."/>
            <person name="Dutilh B.E."/>
        </authorList>
    </citation>
    <scope>NUCLEOTIDE SEQUENCE [LARGE SCALE GENOMIC DNA]</scope>
    <source>
        <strain evidence="9">OLB21</strain>
    </source>
</reference>
<keyword evidence="5 7" id="KW-0949">S-adenosyl-L-methionine</keyword>
<dbReference type="Pfam" id="PF00398">
    <property type="entry name" value="RrnaAD"/>
    <property type="match status" value="1"/>
</dbReference>
<evidence type="ECO:0000256" key="6">
    <source>
        <dbReference type="ARBA" id="ARBA00022884"/>
    </source>
</evidence>
<dbReference type="InterPro" id="IPR029063">
    <property type="entry name" value="SAM-dependent_MTases_sf"/>
</dbReference>
<dbReference type="InterPro" id="IPR011530">
    <property type="entry name" value="rRNA_adenine_dimethylase"/>
</dbReference>
<dbReference type="Gene3D" id="1.10.8.100">
    <property type="entry name" value="Ribosomal RNA adenine dimethylase-like, domain 2"/>
    <property type="match status" value="1"/>
</dbReference>
<dbReference type="GO" id="GO:0005829">
    <property type="term" value="C:cytosol"/>
    <property type="evidence" value="ECO:0007669"/>
    <property type="project" value="TreeGrafter"/>
</dbReference>
<evidence type="ECO:0000256" key="7">
    <source>
        <dbReference type="PROSITE-ProRule" id="PRU01026"/>
    </source>
</evidence>
<feature type="binding site" evidence="7">
    <location>
        <position position="84"/>
    </location>
    <ligand>
        <name>S-adenosyl-L-methionine</name>
        <dbReference type="ChEBI" id="CHEBI:59789"/>
    </ligand>
</feature>
<dbReference type="PROSITE" id="PS51689">
    <property type="entry name" value="SAM_RNA_A_N6_MT"/>
    <property type="match status" value="1"/>
</dbReference>
<dbReference type="STRING" id="1617427.UZ20_WS6002000067"/>
<dbReference type="PROSITE" id="PS01131">
    <property type="entry name" value="RRNA_A_DIMETH"/>
    <property type="match status" value="1"/>
</dbReference>
<dbReference type="PANTHER" id="PTHR11727:SF7">
    <property type="entry name" value="DIMETHYLADENOSINE TRANSFERASE-RELATED"/>
    <property type="match status" value="1"/>
</dbReference>
<keyword evidence="6 7" id="KW-0694">RNA-binding</keyword>
<dbReference type="InterPro" id="IPR020598">
    <property type="entry name" value="rRNA_Ade_methylase_Trfase_N"/>
</dbReference>
<dbReference type="InterPro" id="IPR001737">
    <property type="entry name" value="KsgA/Erm"/>
</dbReference>
<keyword evidence="1" id="KW-0963">Cytoplasm</keyword>
<keyword evidence="3 7" id="KW-0489">Methyltransferase</keyword>
<dbReference type="GO" id="GO:0052908">
    <property type="term" value="F:16S rRNA (adenine(1518)-N(6)/adenine(1519)-N(6))-dimethyltransferase activity"/>
    <property type="evidence" value="ECO:0007669"/>
    <property type="project" value="UniProtKB-EC"/>
</dbReference>
<proteinExistence type="inferred from homology"/>
<feature type="domain" description="Ribosomal RNA adenine methylase transferase N-terminal" evidence="8">
    <location>
        <begin position="18"/>
        <end position="187"/>
    </location>
</feature>
<dbReference type="Gene3D" id="3.40.50.150">
    <property type="entry name" value="Vaccinia Virus protein VP39"/>
    <property type="match status" value="1"/>
</dbReference>
<dbReference type="InterPro" id="IPR023165">
    <property type="entry name" value="rRNA_Ade_diMease-like_C"/>
</dbReference>
<feature type="binding site" evidence="7">
    <location>
        <position position="11"/>
    </location>
    <ligand>
        <name>S-adenosyl-L-methionine</name>
        <dbReference type="ChEBI" id="CHEBI:59789"/>
    </ligand>
</feature>
<dbReference type="PANTHER" id="PTHR11727">
    <property type="entry name" value="DIMETHYLADENOSINE TRANSFERASE"/>
    <property type="match status" value="1"/>
</dbReference>
<organism evidence="9 10">
    <name type="scientific">candidate division WS6 bacterium OLB21</name>
    <dbReference type="NCBI Taxonomy" id="1617427"/>
    <lineage>
        <taxon>Bacteria</taxon>
        <taxon>Candidatus Dojkabacteria</taxon>
    </lineage>
</organism>
<evidence type="ECO:0000256" key="3">
    <source>
        <dbReference type="ARBA" id="ARBA00022603"/>
    </source>
</evidence>
<evidence type="ECO:0000259" key="8">
    <source>
        <dbReference type="SMART" id="SM00650"/>
    </source>
</evidence>